<dbReference type="InterPro" id="IPR007844">
    <property type="entry name" value="AsmA"/>
</dbReference>
<organism evidence="2 3">
    <name type="scientific">Stutzerimonas kirkiae</name>
    <dbReference type="NCBI Taxonomy" id="2211392"/>
    <lineage>
        <taxon>Bacteria</taxon>
        <taxon>Pseudomonadati</taxon>
        <taxon>Pseudomonadota</taxon>
        <taxon>Gammaproteobacteria</taxon>
        <taxon>Pseudomonadales</taxon>
        <taxon>Pseudomonadaceae</taxon>
        <taxon>Stutzerimonas</taxon>
    </lineage>
</organism>
<dbReference type="GO" id="GO:0090313">
    <property type="term" value="P:regulation of protein targeting to membrane"/>
    <property type="evidence" value="ECO:0007669"/>
    <property type="project" value="TreeGrafter"/>
</dbReference>
<keyword evidence="3" id="KW-1185">Reference proteome</keyword>
<evidence type="ECO:0000259" key="1">
    <source>
        <dbReference type="Pfam" id="PF05170"/>
    </source>
</evidence>
<gene>
    <name evidence="2" type="ORF">DNJ96_07305</name>
</gene>
<dbReference type="GO" id="GO:0005886">
    <property type="term" value="C:plasma membrane"/>
    <property type="evidence" value="ECO:0007669"/>
    <property type="project" value="TreeGrafter"/>
</dbReference>
<dbReference type="PANTHER" id="PTHR30441">
    <property type="entry name" value="DUF748 DOMAIN-CONTAINING PROTEIN"/>
    <property type="match status" value="1"/>
</dbReference>
<dbReference type="Gene3D" id="3.30.1330.60">
    <property type="entry name" value="OmpA-like domain"/>
    <property type="match status" value="1"/>
</dbReference>
<dbReference type="PANTHER" id="PTHR30441:SF8">
    <property type="entry name" value="DUF748 DOMAIN-CONTAINING PROTEIN"/>
    <property type="match status" value="1"/>
</dbReference>
<dbReference type="InterPro" id="IPR036737">
    <property type="entry name" value="OmpA-like_sf"/>
</dbReference>
<evidence type="ECO:0000313" key="2">
    <source>
        <dbReference type="EMBL" id="TBU97921.1"/>
    </source>
</evidence>
<protein>
    <recommendedName>
        <fullName evidence="1">AsmA domain-containing protein</fullName>
    </recommendedName>
</protein>
<dbReference type="Proteomes" id="UP000292639">
    <property type="component" value="Unassembled WGS sequence"/>
</dbReference>
<sequence length="960" mass="105930">MPKGIRRALTALATFFLLYGLLGFLIIPGVGQRIANQQLSIYSRVPAQLERIEFNPFSLELTLFNLRLGQPDDEQVAFQRLYANLDWSSLWRQRLQLSEVQLEQPRVLVQLDPEGNLNLAQLLQLPESTDEAPATEDQGLFPLLIERLGLNAGSLRIQDQRPGESVDLSYQDLDIVLHDLSTLPEHNGQARLSATDASGGRIDWEGQLSLSPLASNGHLSVSQVALRQFWPYVRDAVPLSLQEGVAQLSSDYSFSLAEELELKLENIAIALAPLAIDTDQGRPLLRLENLELTDGSLDLGKRQLVIGTLRSSKLETWASREADGQLDWQKLLASPTAPAAEAQPATEQAGPPWQVLLHDAQLRGYQVHLSDRQPQRKVELLIGPLDLDLQAFDSLGTSPFRLKLDSGIGKQGKLQLQGQAQLQPISGTFAVTSTDIDLRIAQAYLEPFIRLELRSGLLASALDIDLQSVEPLAFRVSGSADVRQLHTLDTLKNRDFLKWQHLQLTGLDYRHEELLSIGSVKLAQPYARFVVNEDLTTNINELLISQGGSAQASPDSAASKPLGIHIGEITLADGSANFADFSLPQPFATAIQQLSGRIGTIDNRQSKPASVSIEGKVDRYAPVSIEGSLTPFDPLQSLDIATRFKQVELTTLTPYSGKFAGYRIRKGRLDLDLHYRIQGRQLNAENKVVLEQLQLGEKVDSPNAVDLPVKLAIALLKDTKGTISLELPIRGNLDDPQFSVMPIVWQTLRNLVLRAVQAPFKLIGGLVAGDHGDLSQVLFAPGSSELDGNARKSLDALAKGLQQRPALRLEVEGMSAAGSDGPLIAEQRLEREYRSTLYKMLQRRGDEVPADAEQLQLDDSDRAALLEGIYRSRLKQQPPAQWQELARDERTARMKQAVIDSWSGNNALLRRLSQERSANIKAYLVDQGGLQDQRVYLLDSALTEAREDGQVATALHLDSE</sequence>
<dbReference type="RefSeq" id="WP_131183621.1">
    <property type="nucleotide sequence ID" value="NZ_QJUO01000005.1"/>
</dbReference>
<dbReference type="Pfam" id="PF05170">
    <property type="entry name" value="AsmA"/>
    <property type="match status" value="1"/>
</dbReference>
<proteinExistence type="predicted"/>
<dbReference type="Pfam" id="PF05359">
    <property type="entry name" value="DUF748"/>
    <property type="match status" value="1"/>
</dbReference>
<feature type="domain" description="AsmA" evidence="1">
    <location>
        <begin position="59"/>
        <end position="167"/>
    </location>
</feature>
<name>A0A4Q9RDB5_9GAMM</name>
<dbReference type="EMBL" id="QJUP01000007">
    <property type="protein sequence ID" value="TBU97921.1"/>
    <property type="molecule type" value="Genomic_DNA"/>
</dbReference>
<dbReference type="InterPro" id="IPR008023">
    <property type="entry name" value="DUF748"/>
</dbReference>
<accession>A0A4Q9RDB5</accession>
<evidence type="ECO:0000313" key="3">
    <source>
        <dbReference type="Proteomes" id="UP000292639"/>
    </source>
</evidence>
<dbReference type="InterPro" id="IPR052894">
    <property type="entry name" value="AsmA-related"/>
</dbReference>
<dbReference type="AlphaFoldDB" id="A0A4Q9RDB5"/>
<reference evidence="2 3" key="1">
    <citation type="submission" date="2018-06" db="EMBL/GenBank/DDBJ databases">
        <title>Three novel Pseudomonas species isolated from symptomatic oak.</title>
        <authorList>
            <person name="Bueno-Gonzalez V."/>
            <person name="Brady C."/>
        </authorList>
    </citation>
    <scope>NUCLEOTIDE SEQUENCE [LARGE SCALE GENOMIC DNA]</scope>
    <source>
        <strain evidence="2 3">P17C</strain>
    </source>
</reference>
<comment type="caution">
    <text evidence="2">The sequence shown here is derived from an EMBL/GenBank/DDBJ whole genome shotgun (WGS) entry which is preliminary data.</text>
</comment>